<dbReference type="AlphaFoldDB" id="A0AAD5YBF6"/>
<evidence type="ECO:0008006" key="3">
    <source>
        <dbReference type="Google" id="ProtNLM"/>
    </source>
</evidence>
<comment type="caution">
    <text evidence="1">The sequence shown here is derived from an EMBL/GenBank/DDBJ whole genome shotgun (WGS) entry which is preliminary data.</text>
</comment>
<dbReference type="InterPro" id="IPR008775">
    <property type="entry name" value="Phytyl_CoA_dOase-like"/>
</dbReference>
<dbReference type="PANTHER" id="PTHR40470">
    <property type="entry name" value="PHYTANOYL-COA DIOXYGENASE FAMILY PROTEIN (AFU_ORTHOLOGUE AFUA_2G15850)"/>
    <property type="match status" value="1"/>
</dbReference>
<accession>A0AAD5YBF6</accession>
<dbReference type="Proteomes" id="UP001212997">
    <property type="component" value="Unassembled WGS sequence"/>
</dbReference>
<proteinExistence type="predicted"/>
<reference evidence="1" key="1">
    <citation type="submission" date="2022-07" db="EMBL/GenBank/DDBJ databases">
        <title>Genome Sequence of Physisporinus lineatus.</title>
        <authorList>
            <person name="Buettner E."/>
        </authorList>
    </citation>
    <scope>NUCLEOTIDE SEQUENCE</scope>
    <source>
        <strain evidence="1">VT162</strain>
    </source>
</reference>
<dbReference type="EMBL" id="JANAWD010000675">
    <property type="protein sequence ID" value="KAJ3476718.1"/>
    <property type="molecule type" value="Genomic_DNA"/>
</dbReference>
<evidence type="ECO:0000313" key="2">
    <source>
        <dbReference type="Proteomes" id="UP001212997"/>
    </source>
</evidence>
<organism evidence="1 2">
    <name type="scientific">Meripilus lineatus</name>
    <dbReference type="NCBI Taxonomy" id="2056292"/>
    <lineage>
        <taxon>Eukaryota</taxon>
        <taxon>Fungi</taxon>
        <taxon>Dikarya</taxon>
        <taxon>Basidiomycota</taxon>
        <taxon>Agaricomycotina</taxon>
        <taxon>Agaricomycetes</taxon>
        <taxon>Polyporales</taxon>
        <taxon>Meripilaceae</taxon>
        <taxon>Meripilus</taxon>
    </lineage>
</organism>
<dbReference type="SUPFAM" id="SSF51197">
    <property type="entry name" value="Clavaminate synthase-like"/>
    <property type="match status" value="1"/>
</dbReference>
<name>A0AAD5YBF6_9APHY</name>
<keyword evidence="2" id="KW-1185">Reference proteome</keyword>
<dbReference type="Gene3D" id="2.60.120.620">
    <property type="entry name" value="q2cbj1_9rhob like domain"/>
    <property type="match status" value="1"/>
</dbReference>
<evidence type="ECO:0000313" key="1">
    <source>
        <dbReference type="EMBL" id="KAJ3476718.1"/>
    </source>
</evidence>
<dbReference type="Pfam" id="PF05721">
    <property type="entry name" value="PhyH"/>
    <property type="match status" value="1"/>
</dbReference>
<dbReference type="PANTHER" id="PTHR40470:SF1">
    <property type="entry name" value="PHYTANOYL-COA DIOXYGENASE FAMILY PROTEIN (AFU_ORTHOLOGUE AFUA_2G15850)"/>
    <property type="match status" value="1"/>
</dbReference>
<gene>
    <name evidence="1" type="ORF">NLI96_g10967</name>
</gene>
<sequence>MSYTSDVFKQSYDQQGSVVVPSLLDDALDDLRVASERVVDRTRAGLWPHRRTVGRQFPPYGDDHPDSWGVQHVMHPDLGESSFGNWYTSDALVGAIQTLLGCTEDELQMELFNMLINPTAHEFALRWHRDDVRESASEDEERSSLALWHHGIQWNTALYEDSCLFVVPGSHRLPRTPQQRELSSSMEPPDDPMNMPGAYQVTLRVGETVFYNSNILHCAVYQSSKKRVTLHACMGSTRGGSARARNILQHDLGWMTEPRFRDGLSDRGKAMLDRLIAMKQNAGEVGYSLDN</sequence>
<protein>
    <recommendedName>
        <fullName evidence="3">Phytanoyl-CoA dioxygenase</fullName>
    </recommendedName>
</protein>